<dbReference type="GO" id="GO:0030170">
    <property type="term" value="F:pyridoxal phosphate binding"/>
    <property type="evidence" value="ECO:0007669"/>
    <property type="project" value="InterPro"/>
</dbReference>
<keyword evidence="9" id="KW-1185">Reference proteome</keyword>
<proteinExistence type="inferred from homology"/>
<dbReference type="InterPro" id="IPR004839">
    <property type="entry name" value="Aminotransferase_I/II_large"/>
</dbReference>
<dbReference type="Pfam" id="PF00392">
    <property type="entry name" value="GntR"/>
    <property type="match status" value="1"/>
</dbReference>
<reference evidence="8 9" key="1">
    <citation type="submission" date="2016-06" db="EMBL/GenBank/DDBJ databases">
        <title>Complete genome sequences of Bordetella bronchialis and Bordetella flabilis.</title>
        <authorList>
            <person name="LiPuma J.J."/>
            <person name="Spilker T."/>
        </authorList>
    </citation>
    <scope>NUCLEOTIDE SEQUENCE [LARGE SCALE GENOMIC DNA]</scope>
    <source>
        <strain evidence="8 9">AU10664</strain>
    </source>
</reference>
<dbReference type="PANTHER" id="PTHR46577">
    <property type="entry name" value="HTH-TYPE TRANSCRIPTIONAL REGULATORY PROTEIN GABR"/>
    <property type="match status" value="1"/>
</dbReference>
<keyword evidence="6" id="KW-0472">Membrane</keyword>
<name>A0A193GDN2_9BORD</name>
<dbReference type="CDD" id="cd00609">
    <property type="entry name" value="AAT_like"/>
    <property type="match status" value="1"/>
</dbReference>
<dbReference type="CDD" id="cd07377">
    <property type="entry name" value="WHTH_GntR"/>
    <property type="match status" value="1"/>
</dbReference>
<dbReference type="Proteomes" id="UP000091926">
    <property type="component" value="Chromosome"/>
</dbReference>
<dbReference type="EMBL" id="CP016172">
    <property type="protein sequence ID" value="ANN77925.1"/>
    <property type="molecule type" value="Genomic_DNA"/>
</dbReference>
<dbReference type="Gene3D" id="1.10.10.10">
    <property type="entry name" value="Winged helix-like DNA-binding domain superfamily/Winged helix DNA-binding domain"/>
    <property type="match status" value="1"/>
</dbReference>
<dbReference type="InterPro" id="IPR000524">
    <property type="entry name" value="Tscrpt_reg_HTH_GntR"/>
</dbReference>
<keyword evidence="3" id="KW-0805">Transcription regulation</keyword>
<dbReference type="InterPro" id="IPR036388">
    <property type="entry name" value="WH-like_DNA-bd_sf"/>
</dbReference>
<dbReference type="AlphaFoldDB" id="A0A193GDN2"/>
<keyword evidence="6" id="KW-1133">Transmembrane helix</keyword>
<protein>
    <submittedName>
        <fullName evidence="8">DNA-binding protein</fullName>
    </submittedName>
</protein>
<keyword evidence="2" id="KW-0663">Pyridoxal phosphate</keyword>
<dbReference type="PROSITE" id="PS50949">
    <property type="entry name" value="HTH_GNTR"/>
    <property type="match status" value="1"/>
</dbReference>
<dbReference type="SMART" id="SM00345">
    <property type="entry name" value="HTH_GNTR"/>
    <property type="match status" value="1"/>
</dbReference>
<accession>A0A193GDN2</accession>
<dbReference type="Gene3D" id="3.40.640.10">
    <property type="entry name" value="Type I PLP-dependent aspartate aminotransferase-like (Major domain)"/>
    <property type="match status" value="1"/>
</dbReference>
<dbReference type="GO" id="GO:0003700">
    <property type="term" value="F:DNA-binding transcription factor activity"/>
    <property type="evidence" value="ECO:0007669"/>
    <property type="project" value="InterPro"/>
</dbReference>
<organism evidence="8 9">
    <name type="scientific">Bordetella flabilis</name>
    <dbReference type="NCBI Taxonomy" id="463014"/>
    <lineage>
        <taxon>Bacteria</taxon>
        <taxon>Pseudomonadati</taxon>
        <taxon>Pseudomonadota</taxon>
        <taxon>Betaproteobacteria</taxon>
        <taxon>Burkholderiales</taxon>
        <taxon>Alcaligenaceae</taxon>
        <taxon>Bordetella</taxon>
    </lineage>
</organism>
<keyword evidence="5" id="KW-0804">Transcription</keyword>
<dbReference type="PANTHER" id="PTHR46577:SF1">
    <property type="entry name" value="HTH-TYPE TRANSCRIPTIONAL REGULATORY PROTEIN GABR"/>
    <property type="match status" value="1"/>
</dbReference>
<evidence type="ECO:0000259" key="7">
    <source>
        <dbReference type="PROSITE" id="PS50949"/>
    </source>
</evidence>
<dbReference type="SUPFAM" id="SSF53383">
    <property type="entry name" value="PLP-dependent transferases"/>
    <property type="match status" value="1"/>
</dbReference>
<dbReference type="SUPFAM" id="SSF46785">
    <property type="entry name" value="Winged helix' DNA-binding domain"/>
    <property type="match status" value="1"/>
</dbReference>
<evidence type="ECO:0000256" key="6">
    <source>
        <dbReference type="SAM" id="Phobius"/>
    </source>
</evidence>
<keyword evidence="6" id="KW-0812">Transmembrane</keyword>
<dbReference type="RefSeq" id="WP_066658429.1">
    <property type="nucleotide sequence ID" value="NZ_CBCSCL010000001.1"/>
</dbReference>
<comment type="similarity">
    <text evidence="1">In the C-terminal section; belongs to the class-I pyridoxal-phosphate-dependent aminotransferase family.</text>
</comment>
<dbReference type="InterPro" id="IPR015421">
    <property type="entry name" value="PyrdxlP-dep_Trfase_major"/>
</dbReference>
<feature type="transmembrane region" description="Helical" evidence="6">
    <location>
        <begin position="336"/>
        <end position="356"/>
    </location>
</feature>
<dbReference type="InterPro" id="IPR015424">
    <property type="entry name" value="PyrdxlP-dep_Trfase"/>
</dbReference>
<dbReference type="InterPro" id="IPR036390">
    <property type="entry name" value="WH_DNA-bd_sf"/>
</dbReference>
<feature type="domain" description="HTH gntR-type" evidence="7">
    <location>
        <begin position="26"/>
        <end position="93"/>
    </location>
</feature>
<evidence type="ECO:0000313" key="8">
    <source>
        <dbReference type="EMBL" id="ANN77925.1"/>
    </source>
</evidence>
<dbReference type="InterPro" id="IPR051446">
    <property type="entry name" value="HTH_trans_reg/aminotransferase"/>
</dbReference>
<dbReference type="GO" id="GO:0003677">
    <property type="term" value="F:DNA binding"/>
    <property type="evidence" value="ECO:0007669"/>
    <property type="project" value="UniProtKB-KW"/>
</dbReference>
<gene>
    <name evidence="8" type="ORF">BAU07_13230</name>
</gene>
<keyword evidence="4 8" id="KW-0238">DNA-binding</keyword>
<evidence type="ECO:0000256" key="3">
    <source>
        <dbReference type="ARBA" id="ARBA00023015"/>
    </source>
</evidence>
<sequence>MDYAVLLSAFRDAHERSGVSASSMRMSRQDMLYACLRAAILDGRLRPGARLLASRALAAELRMARNSVLYAYERLEAEGFVAASPQGTVVTNVAQPPRGPSDRAAAAVLSRRAEHIAWPEDGMENVLAFAPGTPALDAFPLQQWRRSVDRAWRHAGPAQLGYMSVAGSAALRRAIAGYLRVSRGLRCEAEQILITEGSQSGLDLCARSLADAGDIVWIENPGYHGARAAFQLAGLRLRPIPVDADGLAPRPHDWREAPPKLIYITPTHQYPLGAVMSLERRLALLAQARAAGTWIIEDDYDSEFRHPDMPLSALQGLAEDAPVIYLGTFSKSMFPALRLGFIVVPAVLVPVLGRVARTLTLRGRATEQLALADFMETGQYSRHLRRMRRLYHERRSALQDALARHADDVLTVSAGAGGMQLSARLDVPVADTAVSTEARGRGLVLRPLSRLCLPGTQDGYNGLLLGYGAVPVERMDGLARRLRDTVVSALRTKAAT</sequence>
<evidence type="ECO:0000256" key="4">
    <source>
        <dbReference type="ARBA" id="ARBA00023125"/>
    </source>
</evidence>
<dbReference type="OrthoDB" id="9804020at2"/>
<dbReference type="KEGG" id="bfz:BAU07_13230"/>
<evidence type="ECO:0000256" key="2">
    <source>
        <dbReference type="ARBA" id="ARBA00022898"/>
    </source>
</evidence>
<evidence type="ECO:0000256" key="5">
    <source>
        <dbReference type="ARBA" id="ARBA00023163"/>
    </source>
</evidence>
<evidence type="ECO:0000256" key="1">
    <source>
        <dbReference type="ARBA" id="ARBA00005384"/>
    </source>
</evidence>
<dbReference type="STRING" id="463014.BAU07_13230"/>
<evidence type="ECO:0000313" key="9">
    <source>
        <dbReference type="Proteomes" id="UP000091926"/>
    </source>
</evidence>
<dbReference type="Pfam" id="PF00155">
    <property type="entry name" value="Aminotran_1_2"/>
    <property type="match status" value="1"/>
</dbReference>